<dbReference type="CDD" id="cd01949">
    <property type="entry name" value="GGDEF"/>
    <property type="match status" value="1"/>
</dbReference>
<protein>
    <submittedName>
        <fullName evidence="4">Diguanylate cyclase (GGDEF) domain-containing protein</fullName>
    </submittedName>
</protein>
<gene>
    <name evidence="4" type="ORF">SAMN04515656_11721</name>
</gene>
<dbReference type="InterPro" id="IPR029787">
    <property type="entry name" value="Nucleotide_cyclase"/>
</dbReference>
<keyword evidence="1" id="KW-0812">Transmembrane</keyword>
<dbReference type="Proteomes" id="UP000199394">
    <property type="component" value="Unassembled WGS sequence"/>
</dbReference>
<evidence type="ECO:0000313" key="4">
    <source>
        <dbReference type="EMBL" id="SEA62896.1"/>
    </source>
</evidence>
<feature type="domain" description="GGDEF" evidence="3">
    <location>
        <begin position="581"/>
        <end position="709"/>
    </location>
</feature>
<reference evidence="4 5" key="1">
    <citation type="submission" date="2016-10" db="EMBL/GenBank/DDBJ databases">
        <authorList>
            <person name="de Groot N.N."/>
        </authorList>
    </citation>
    <scope>NUCLEOTIDE SEQUENCE [LARGE SCALE GENOMIC DNA]</scope>
    <source>
        <strain evidence="4 5">SR12</strain>
    </source>
</reference>
<dbReference type="CDD" id="cd01948">
    <property type="entry name" value="EAL"/>
    <property type="match status" value="1"/>
</dbReference>
<keyword evidence="5" id="KW-1185">Reference proteome</keyword>
<dbReference type="InterPro" id="IPR000160">
    <property type="entry name" value="GGDEF_dom"/>
</dbReference>
<evidence type="ECO:0000256" key="1">
    <source>
        <dbReference type="SAM" id="Phobius"/>
    </source>
</evidence>
<accession>A0A1H4CR64</accession>
<name>A0A1H4CR64_9FIRM</name>
<dbReference type="SMART" id="SM00052">
    <property type="entry name" value="EAL"/>
    <property type="match status" value="1"/>
</dbReference>
<keyword evidence="1" id="KW-0472">Membrane</keyword>
<dbReference type="NCBIfam" id="TIGR00254">
    <property type="entry name" value="GGDEF"/>
    <property type="match status" value="1"/>
</dbReference>
<evidence type="ECO:0000313" key="5">
    <source>
        <dbReference type="Proteomes" id="UP000199394"/>
    </source>
</evidence>
<dbReference type="SMART" id="SM00267">
    <property type="entry name" value="GGDEF"/>
    <property type="match status" value="1"/>
</dbReference>
<dbReference type="Gene3D" id="3.20.20.450">
    <property type="entry name" value="EAL domain"/>
    <property type="match status" value="1"/>
</dbReference>
<dbReference type="InterPro" id="IPR050706">
    <property type="entry name" value="Cyclic-di-GMP_PDE-like"/>
</dbReference>
<keyword evidence="1" id="KW-1133">Transmembrane helix</keyword>
<dbReference type="InterPro" id="IPR001638">
    <property type="entry name" value="Solute-binding_3/MltF_N"/>
</dbReference>
<dbReference type="RefSeq" id="WP_090308299.1">
    <property type="nucleotide sequence ID" value="NZ_FNRK01000017.1"/>
</dbReference>
<dbReference type="InterPro" id="IPR035919">
    <property type="entry name" value="EAL_sf"/>
</dbReference>
<dbReference type="Pfam" id="PF00497">
    <property type="entry name" value="SBP_bac_3"/>
    <property type="match status" value="2"/>
</dbReference>
<dbReference type="PROSITE" id="PS50883">
    <property type="entry name" value="EAL"/>
    <property type="match status" value="1"/>
</dbReference>
<dbReference type="STRING" id="81409.SAMN04515656_11721"/>
<dbReference type="EMBL" id="FNRK01000017">
    <property type="protein sequence ID" value="SEA62896.1"/>
    <property type="molecule type" value="Genomic_DNA"/>
</dbReference>
<dbReference type="CDD" id="cd01007">
    <property type="entry name" value="PBP2_BvgS_HisK_like"/>
    <property type="match status" value="1"/>
</dbReference>
<dbReference type="InterPro" id="IPR001633">
    <property type="entry name" value="EAL_dom"/>
</dbReference>
<sequence>MSTQFFHKVIIFLLLILMLLFSDFICITNQRTVKAAPQTLRVGYIDYANFIETEIDGSYSGYGVDYLNEISKKTGWKYDYVFDTWPNLLARLQSGDIDLIASAQYSEDRAATFDFSNTPIGKESTLLYTAANRSDIYYDDYPAMAGKRVGLLSDSYQNSTFFDYAAAHGFGFIPVYYPSDAEMMEALNDGAVDLLVTGSLSFHQELKLVGQFGSDPFYFMTQKNNQAILDPLNAAMATIQSEKPYFESNLYKKYYKALSNSTTPSFTREEAEYIQTAPVLKIGVIPNYAPMSQYANGLFSGINIDFANAIQKKSGLLFEYLPLAIGERPIEALDSKKCDLIVGANRTEKYLQNPAYILTDSYLNINSVSVGRTGETVDCNDDLTAAILRSYQSLEIYLATHRPNYKILYCDNPGDAMDAVKSGKADITLMNNYMADYILQNPHYDGLSVNTALSYNEEPAIISRNDADATLISVLNKSINSFSTAESEEIIIANTIAHSYDYSFTDTLYKYRSAWFFILFSIALAAFFFYLFKQRTQQTRLLQEESENLRHRAECDALTGLYNKETFYAKTAELIHQHPDQLFCIITLDIERFKIINDLYGIAAGDVLLQKLGRFIEGNAPGQPFITSRLDSDNFAICCLWEEKKLPDFRQHLRDFLKHYPLNFNITSRCGLYFIQDRDTPVHLMCDRANMAAEKVRGSELSHLAFYDDAQRDSLLQEQWILNEMEHALASGQFCVYFQPKYQAKSGQITGSEALVRWIHPEKGIISPGAFVPSFEKSGFIVKLDRFVWTETCRKLQEWQQTGKALYPVSVNMSRMNLYNDDICQVFKDLTTSFNISPELLQIEVTETAYMENPQSLIRTMRQLKNSGFTILMDDFGSGYSSLNILKDLPVDVLKIDMRFIRDLEDNPRSEPILKSIVQMTKNLGLLVIVEGVETKAQLDFLIAIDADEIQGFYFSRPLPVKEFEALLC</sequence>
<dbReference type="Pfam" id="PF00990">
    <property type="entry name" value="GGDEF"/>
    <property type="match status" value="1"/>
</dbReference>
<dbReference type="Pfam" id="PF00563">
    <property type="entry name" value="EAL"/>
    <property type="match status" value="1"/>
</dbReference>
<evidence type="ECO:0000259" key="2">
    <source>
        <dbReference type="PROSITE" id="PS50883"/>
    </source>
</evidence>
<dbReference type="OrthoDB" id="9805474at2"/>
<dbReference type="SUPFAM" id="SSF53850">
    <property type="entry name" value="Periplasmic binding protein-like II"/>
    <property type="match status" value="2"/>
</dbReference>
<dbReference type="InterPro" id="IPR043128">
    <property type="entry name" value="Rev_trsase/Diguanyl_cyclase"/>
</dbReference>
<dbReference type="SUPFAM" id="SSF55073">
    <property type="entry name" value="Nucleotide cyclase"/>
    <property type="match status" value="1"/>
</dbReference>
<dbReference type="PROSITE" id="PS50887">
    <property type="entry name" value="GGDEF"/>
    <property type="match status" value="1"/>
</dbReference>
<feature type="domain" description="EAL" evidence="2">
    <location>
        <begin position="718"/>
        <end position="969"/>
    </location>
</feature>
<dbReference type="GO" id="GO:0071111">
    <property type="term" value="F:cyclic-guanylate-specific phosphodiesterase activity"/>
    <property type="evidence" value="ECO:0007669"/>
    <property type="project" value="InterPro"/>
</dbReference>
<dbReference type="AlphaFoldDB" id="A0A1H4CR64"/>
<organism evidence="4 5">
    <name type="scientific">Eubacterium aggregans</name>
    <dbReference type="NCBI Taxonomy" id="81409"/>
    <lineage>
        <taxon>Bacteria</taxon>
        <taxon>Bacillati</taxon>
        <taxon>Bacillota</taxon>
        <taxon>Clostridia</taxon>
        <taxon>Eubacteriales</taxon>
        <taxon>Eubacteriaceae</taxon>
        <taxon>Eubacterium</taxon>
    </lineage>
</organism>
<evidence type="ECO:0000259" key="3">
    <source>
        <dbReference type="PROSITE" id="PS50887"/>
    </source>
</evidence>
<dbReference type="SMART" id="SM00062">
    <property type="entry name" value="PBPb"/>
    <property type="match status" value="2"/>
</dbReference>
<dbReference type="PANTHER" id="PTHR33121:SF70">
    <property type="entry name" value="SIGNALING PROTEIN YKOW"/>
    <property type="match status" value="1"/>
</dbReference>
<dbReference type="SUPFAM" id="SSF141868">
    <property type="entry name" value="EAL domain-like"/>
    <property type="match status" value="1"/>
</dbReference>
<feature type="transmembrane region" description="Helical" evidence="1">
    <location>
        <begin position="514"/>
        <end position="532"/>
    </location>
</feature>
<dbReference type="Gene3D" id="3.30.70.270">
    <property type="match status" value="1"/>
</dbReference>
<proteinExistence type="predicted"/>
<dbReference type="PANTHER" id="PTHR33121">
    <property type="entry name" value="CYCLIC DI-GMP PHOSPHODIESTERASE PDEF"/>
    <property type="match status" value="1"/>
</dbReference>
<dbReference type="Gene3D" id="3.40.190.10">
    <property type="entry name" value="Periplasmic binding protein-like II"/>
    <property type="match status" value="4"/>
</dbReference>